<dbReference type="InterPro" id="IPR055384">
    <property type="entry name" value="DUF7604"/>
</dbReference>
<name>A0A413KBT7_BIFPS</name>
<comment type="caution">
    <text evidence="4">The sequence shown here is derived from an EMBL/GenBank/DDBJ whole genome shotgun (WGS) entry which is preliminary data.</text>
</comment>
<keyword evidence="1" id="KW-1133">Transmembrane helix</keyword>
<dbReference type="Gene3D" id="2.60.40.3050">
    <property type="match status" value="1"/>
</dbReference>
<feature type="transmembrane region" description="Helical" evidence="1">
    <location>
        <begin position="1161"/>
        <end position="1182"/>
    </location>
</feature>
<gene>
    <name evidence="4" type="ORF">DXA22_07135</name>
</gene>
<dbReference type="CDD" id="cd00198">
    <property type="entry name" value="vWFA"/>
    <property type="match status" value="1"/>
</dbReference>
<dbReference type="Proteomes" id="UP000284163">
    <property type="component" value="Unassembled WGS sequence"/>
</dbReference>
<dbReference type="Pfam" id="PF13519">
    <property type="entry name" value="VWA_2"/>
    <property type="match status" value="1"/>
</dbReference>
<dbReference type="EMBL" id="QSDK01000010">
    <property type="protein sequence ID" value="RGY76100.1"/>
    <property type="molecule type" value="Genomic_DNA"/>
</dbReference>
<dbReference type="InterPro" id="IPR037524">
    <property type="entry name" value="PA14/GLEYA"/>
</dbReference>
<dbReference type="AlphaFoldDB" id="A0A413KBT7"/>
<dbReference type="Pfam" id="PF05738">
    <property type="entry name" value="Cna_B"/>
    <property type="match status" value="1"/>
</dbReference>
<dbReference type="SUPFAM" id="SSF49478">
    <property type="entry name" value="Cna protein B-type domain"/>
    <property type="match status" value="1"/>
</dbReference>
<dbReference type="InterPro" id="IPR002035">
    <property type="entry name" value="VWF_A"/>
</dbReference>
<dbReference type="PANTHER" id="PTHR31137">
    <property type="entry name" value="PROTEIN PSIB-RELATED-RELATED"/>
    <property type="match status" value="1"/>
</dbReference>
<accession>A0A413KBT7</accession>
<dbReference type="InterPro" id="IPR036465">
    <property type="entry name" value="vWFA_dom_sf"/>
</dbReference>
<dbReference type="NCBIfam" id="TIGR02148">
    <property type="entry name" value="Fibro_Slime"/>
    <property type="match status" value="1"/>
</dbReference>
<dbReference type="PROSITE" id="PS51820">
    <property type="entry name" value="PA14"/>
    <property type="match status" value="1"/>
</dbReference>
<proteinExistence type="predicted"/>
<dbReference type="PROSITE" id="PS50234">
    <property type="entry name" value="VWFA"/>
    <property type="match status" value="1"/>
</dbReference>
<feature type="domain" description="VWFA" evidence="2">
    <location>
        <begin position="492"/>
        <end position="721"/>
    </location>
</feature>
<dbReference type="GO" id="GO:0005576">
    <property type="term" value="C:extracellular region"/>
    <property type="evidence" value="ECO:0007669"/>
    <property type="project" value="TreeGrafter"/>
</dbReference>
<evidence type="ECO:0000259" key="2">
    <source>
        <dbReference type="PROSITE" id="PS50234"/>
    </source>
</evidence>
<dbReference type="InterPro" id="IPR008454">
    <property type="entry name" value="Collagen-bd_Cna-like_B-typ_dom"/>
</dbReference>
<reference evidence="4 5" key="1">
    <citation type="submission" date="2018-08" db="EMBL/GenBank/DDBJ databases">
        <title>A genome reference for cultivated species of the human gut microbiota.</title>
        <authorList>
            <person name="Zou Y."/>
            <person name="Xue W."/>
            <person name="Luo G."/>
        </authorList>
    </citation>
    <scope>NUCLEOTIDE SEQUENCE [LARGE SCALE GENOMIC DNA]</scope>
    <source>
        <strain evidence="4 5">CF01-1</strain>
    </source>
</reference>
<dbReference type="InterPro" id="IPR038174">
    <property type="entry name" value="Strep_pil_link_sf"/>
</dbReference>
<keyword evidence="1" id="KW-0812">Transmembrane</keyword>
<evidence type="ECO:0000313" key="4">
    <source>
        <dbReference type="EMBL" id="RGY76100.1"/>
    </source>
</evidence>
<evidence type="ECO:0000313" key="5">
    <source>
        <dbReference type="Proteomes" id="UP000284163"/>
    </source>
</evidence>
<dbReference type="InterPro" id="IPR022464">
    <property type="entry name" value="Strep_pil_isopept_link"/>
</dbReference>
<dbReference type="Gene3D" id="2.60.40.1140">
    <property type="entry name" value="Collagen-binding surface protein Cna, B-type domain"/>
    <property type="match status" value="2"/>
</dbReference>
<dbReference type="InterPro" id="IPR011874">
    <property type="entry name" value="Fibro_Slime"/>
</dbReference>
<keyword evidence="1" id="KW-0472">Membrane</keyword>
<dbReference type="SMART" id="SM00327">
    <property type="entry name" value="VWA"/>
    <property type="match status" value="1"/>
</dbReference>
<dbReference type="Pfam" id="PF24558">
    <property type="entry name" value="DUF7604"/>
    <property type="match status" value="1"/>
</dbReference>
<protein>
    <submittedName>
        <fullName evidence="4">VWA domain-containing protein</fullName>
    </submittedName>
</protein>
<sequence length="1189" mass="128390">MRHTRIQQAKPERSFAERIVAVIVAIAMLGGMGYATTSAAMADDTEQTTEQQAGISLGLHDYDRNAINKGHALKFKNAGPEEYNKYVGNDNGAYTGIVNKTLTNDGYPTMAADKESESLDYLFGGKPDDEAVTSYEPDGGLLTLDKDGYYGFDADFQKATYDTVSNKFTRIDWTCTDQASTPCFAPFGDDSENNKYSFGMNLGAEFYMPEYGKVNNQDMVFDFTGDDDVWVFIDDVLVLDLGGIHQALDGSINFATGKITYDRTQSHGNHPAGTIDQAFANAGKRWDSTPYKTHHLSFFYLERGDGGSNCKIKFNLPVKPSKAIDIEKEALGTIDADKQFQFQLFVDDSLTPYQGEYSVYNAYTNQVVQSDKSIGDNGVITLTKGQFARVQSDSFTDATSYKVRELDSSGYTVSANGSPMTQQGSNDNAYAETGLFTVGKTSHVTIVNSNVKPSNNKSIVKTDGGDGDQYTLYLTASGDSTSSTVTTATPADIVLVMDKSGSMKGELDSNAKKAANALAKKLLTTENSTLSDDQQVRMAVVTFSTNAFLKQTFTTNASEINNAVKGNPDGGTNWEAALQQANDLKGRSGVKKHIIFLSDGNPTYRTTSYSGCYSYSFWDGRTAHPEYTTPESCQAQRYMWGENPDGSSDGAYGAGNSDTYGFNYAAALAEANKRGDAALYVVKTSADANKMTDLATEANAVNGEEFDGTNAENLTKAFDQIYSTITSSAKIKVFSIADTLSQWVDPVEFAGVANGANITQYVTVKNGSTKLTSGYTAIYSVDSSGNRTVTVTFNGTDGTDGIVAEKADDIDVSFKVKPSDAAYTNYASGNNYPDMGDADTGNVSAGKQGYYSNVDAKLNYCVLTEVNNATSCERTEAEYPHPVVQVKLGKINITKQWKGSGEHANSVTVQLQRKAIGATTNAENVGDSITLNAANNWTTTVDNLVPGYTYSVVETTGDDRYDVTYKVNNAANNNADLTKQMVWSSNADEGTLNATITNTLKTVSLQRLISVQKNLTGREWKDSDQFDFMLEAEGNAPLPTRCKDQQSCTVTVKRDSTDHTESFGDITYNAGGAEYTYYVTENLGKITALHYSQAKYKVVVTVSGNAGTWGAAVKSVTKVLDDNGKAVSESQDDINKPVAFTNHYIAVSALPLTGGMTDRQWLFVGGVVGGLAVLLIGAAGVWNGKKRLV</sequence>
<feature type="domain" description="PA14" evidence="3">
    <location>
        <begin position="147"/>
        <end position="328"/>
    </location>
</feature>
<evidence type="ECO:0000259" key="3">
    <source>
        <dbReference type="PROSITE" id="PS51820"/>
    </source>
</evidence>
<evidence type="ECO:0000256" key="1">
    <source>
        <dbReference type="SAM" id="Phobius"/>
    </source>
</evidence>
<dbReference type="InterPro" id="IPR051154">
    <property type="entry name" value="Prespore-cell_inducing_factor"/>
</dbReference>
<dbReference type="Pfam" id="PF12892">
    <property type="entry name" value="FctA"/>
    <property type="match status" value="1"/>
</dbReference>
<dbReference type="RefSeq" id="WP_134863201.1">
    <property type="nucleotide sequence ID" value="NZ_CP092470.1"/>
</dbReference>
<organism evidence="4 5">
    <name type="scientific">Bifidobacterium pseudocatenulatum</name>
    <dbReference type="NCBI Taxonomy" id="28026"/>
    <lineage>
        <taxon>Bacteria</taxon>
        <taxon>Bacillati</taxon>
        <taxon>Actinomycetota</taxon>
        <taxon>Actinomycetes</taxon>
        <taxon>Bifidobacteriales</taxon>
        <taxon>Bifidobacteriaceae</taxon>
        <taxon>Bifidobacterium</taxon>
    </lineage>
</organism>
<dbReference type="SUPFAM" id="SSF53300">
    <property type="entry name" value="vWA-like"/>
    <property type="match status" value="1"/>
</dbReference>
<dbReference type="Gene3D" id="3.40.50.410">
    <property type="entry name" value="von Willebrand factor, type A domain"/>
    <property type="match status" value="1"/>
</dbReference>